<dbReference type="InterPro" id="IPR055071">
    <property type="entry name" value="RA_PHLPP-like"/>
</dbReference>
<dbReference type="Pfam" id="PF23010">
    <property type="entry name" value="RA_3"/>
    <property type="match status" value="1"/>
</dbReference>
<dbReference type="Proteomes" id="UP001307889">
    <property type="component" value="Chromosome 1"/>
</dbReference>
<dbReference type="SUPFAM" id="SSF81606">
    <property type="entry name" value="PP2C-like"/>
    <property type="match status" value="1"/>
</dbReference>
<feature type="domain" description="PPM-type phosphatase" evidence="5">
    <location>
        <begin position="777"/>
        <end position="997"/>
    </location>
</feature>
<gene>
    <name evidence="6" type="ORF">NTJ_01525</name>
</gene>
<organism evidence="6 7">
    <name type="scientific">Nesidiocoris tenuis</name>
    <dbReference type="NCBI Taxonomy" id="355587"/>
    <lineage>
        <taxon>Eukaryota</taxon>
        <taxon>Metazoa</taxon>
        <taxon>Ecdysozoa</taxon>
        <taxon>Arthropoda</taxon>
        <taxon>Hexapoda</taxon>
        <taxon>Insecta</taxon>
        <taxon>Pterygota</taxon>
        <taxon>Neoptera</taxon>
        <taxon>Paraneoptera</taxon>
        <taxon>Hemiptera</taxon>
        <taxon>Heteroptera</taxon>
        <taxon>Panheteroptera</taxon>
        <taxon>Cimicomorpha</taxon>
        <taxon>Miridae</taxon>
        <taxon>Dicyphina</taxon>
        <taxon>Nesidiocoris</taxon>
    </lineage>
</organism>
<keyword evidence="3" id="KW-0677">Repeat</keyword>
<feature type="compositionally biased region" description="Acidic residues" evidence="4">
    <location>
        <begin position="267"/>
        <end position="278"/>
    </location>
</feature>
<evidence type="ECO:0000256" key="4">
    <source>
        <dbReference type="SAM" id="MobiDB-lite"/>
    </source>
</evidence>
<keyword evidence="2" id="KW-0479">Metal-binding</keyword>
<dbReference type="InterPro" id="IPR032675">
    <property type="entry name" value="LRR_dom_sf"/>
</dbReference>
<sequence length="1232" mass="138317">MASLLSSFGPLFSCLEQSLSVGSELASGSRPHYLRVKVPLRGRLGPQGRHISVSFGPHVPTKDRSYCSVLFFSRSRRYGGGEPRPLSWRERPLAIQNEFLLRLGFTDASRRARLGIDPDLRFLIAFHTGPKWFCRSGEVWLLKGLVLPQWKKKNIALKNGLMIIQSVEGGDWGREAVRVDGVETGEGPRGGRSVVKVTSGCSNNKSLYLGFDRPWQQNLWQSWLKQERDGKEGQFASRGLDRVPRGIGRSPTLDLSDNRLGSRQTTGDDDDGGDDDDTWTGLAEVSGLARLNLASNALEVAPREIWTHLGLVSLNLSHNRLTTLPDQIRLNSLEELRLDGNQLEKLPAGEFPKLLHLSAANNKLGSLPPYLLRKDMRALTLIDPNEGEPTVKPEDLKSINLRANLLKGNIILGNYGNLTQLDVSENSIKCLDLRALDKLQTVQCSRNRLQELFLNGTSLSSVIAGNNCLTKLVVHPKPTKLKHLDISYNQLETLPDWLGSCQQLRTLFASHNLLTSLPDHLFCSELSSLQTLQLSFNNITSLPQIIRHIPLQQLFLQSNQITHLPQHFFLATSRLRVLNLSKNELSGLPETVGDGHQLERLYLTCNQLSDIHILTMFTNLRILHVAYNLVIHLPDLCVGSWPDMEELILSGNRIDRLPGNIAQWQHLRVLRLHGNLLTSCPALALSTSLKVVDLSHNNFVKVDLVSLVPKQLQFLDISGNDKLTVDARQFQNYKSQRQISLVDVSGQNRETLPTAHDHHNGKTDRHHHDGSLTSYWPLGFSETPGNREKLCISQLRMTNFCNNEALLGLFDSGNNTELPHLLAQSIPRILLEERTVKETANEYMKYTLLAAHRELKEKGQKVGVCAMVCHICSERGTGSKKRTLRLATVGEAKAVLCRGDSSLTLAHVPTQMTRSQIGNSAMFPLVVPDPHVTEITLRESDELLIMANKRLWEVLSPENAVSEIRDMEDPVLGAKRLQDLAQSFGCEDNLSIMVVKLNNRQEISSRELNYSIQAGDSMCWCHGDRSSPSGQSDQASYGRGSRENYTHYLADKTELIERPTFPSVLMREKGTRKMSTSLVPLEVDFDDIAASERSAHLSEEQFRCWEYMLEQNTQLLFDKELDTISRGFSRRQCRPGIWTRAKSTPHLNSDPAFLSRTCGSARSFHSGFSRFGNSSQRSLNAGPNAAYFGSLQRLMPYHLDYDFSIIKERSEADSLETEDRMSKYWDVATTEL</sequence>
<dbReference type="InterPro" id="IPR050216">
    <property type="entry name" value="LRR_domain-containing"/>
</dbReference>
<feature type="region of interest" description="Disordered" evidence="4">
    <location>
        <begin position="231"/>
        <end position="278"/>
    </location>
</feature>
<name>A0ABN7A9Q7_9HEMI</name>
<dbReference type="InterPro" id="IPR036457">
    <property type="entry name" value="PPM-type-like_dom_sf"/>
</dbReference>
<dbReference type="Pfam" id="PF00560">
    <property type="entry name" value="LRR_1"/>
    <property type="match status" value="1"/>
</dbReference>
<evidence type="ECO:0000259" key="5">
    <source>
        <dbReference type="PROSITE" id="PS51746"/>
    </source>
</evidence>
<dbReference type="InterPro" id="IPR003591">
    <property type="entry name" value="Leu-rich_rpt_typical-subtyp"/>
</dbReference>
<evidence type="ECO:0000313" key="6">
    <source>
        <dbReference type="EMBL" id="BES88718.1"/>
    </source>
</evidence>
<evidence type="ECO:0000256" key="1">
    <source>
        <dbReference type="ARBA" id="ARBA00022614"/>
    </source>
</evidence>
<dbReference type="SMART" id="SM00369">
    <property type="entry name" value="LRR_TYP"/>
    <property type="match status" value="13"/>
</dbReference>
<evidence type="ECO:0000256" key="3">
    <source>
        <dbReference type="ARBA" id="ARBA00022737"/>
    </source>
</evidence>
<accession>A0ABN7A9Q7</accession>
<evidence type="ECO:0000256" key="2">
    <source>
        <dbReference type="ARBA" id="ARBA00022723"/>
    </source>
</evidence>
<dbReference type="SMART" id="SM00332">
    <property type="entry name" value="PP2Cc"/>
    <property type="match status" value="1"/>
</dbReference>
<dbReference type="CDD" id="cd00143">
    <property type="entry name" value="PP2Cc"/>
    <property type="match status" value="1"/>
</dbReference>
<dbReference type="PANTHER" id="PTHR48051">
    <property type="match status" value="1"/>
</dbReference>
<protein>
    <submittedName>
        <fullName evidence="6">PP2Cc</fullName>
    </submittedName>
</protein>
<proteinExistence type="predicted"/>
<reference evidence="6 7" key="1">
    <citation type="submission" date="2023-09" db="EMBL/GenBank/DDBJ databases">
        <title>Nesidiocoris tenuis whole genome shotgun sequence.</title>
        <authorList>
            <person name="Shibata T."/>
            <person name="Shimoda M."/>
            <person name="Kobayashi T."/>
            <person name="Uehara T."/>
        </authorList>
    </citation>
    <scope>NUCLEOTIDE SEQUENCE [LARGE SCALE GENOMIC DNA]</scope>
    <source>
        <strain evidence="6 7">Japan</strain>
    </source>
</reference>
<dbReference type="Gene3D" id="3.80.10.10">
    <property type="entry name" value="Ribonuclease Inhibitor"/>
    <property type="match status" value="3"/>
</dbReference>
<keyword evidence="7" id="KW-1185">Reference proteome</keyword>
<dbReference type="SMART" id="SM00364">
    <property type="entry name" value="LRR_BAC"/>
    <property type="match status" value="10"/>
</dbReference>
<evidence type="ECO:0000313" key="7">
    <source>
        <dbReference type="Proteomes" id="UP001307889"/>
    </source>
</evidence>
<dbReference type="Pfam" id="PF00481">
    <property type="entry name" value="PP2C"/>
    <property type="match status" value="2"/>
</dbReference>
<dbReference type="PROSITE" id="PS51746">
    <property type="entry name" value="PPM_2"/>
    <property type="match status" value="1"/>
</dbReference>
<keyword evidence="1" id="KW-0433">Leucine-rich repeat</keyword>
<dbReference type="Gene3D" id="3.60.40.10">
    <property type="entry name" value="PPM-type phosphatase domain"/>
    <property type="match status" value="1"/>
</dbReference>
<dbReference type="Pfam" id="PF13855">
    <property type="entry name" value="LRR_8"/>
    <property type="match status" value="2"/>
</dbReference>
<dbReference type="InterPro" id="IPR001932">
    <property type="entry name" value="PPM-type_phosphatase-like_dom"/>
</dbReference>
<dbReference type="SUPFAM" id="SSF52058">
    <property type="entry name" value="L domain-like"/>
    <property type="match status" value="2"/>
</dbReference>
<feature type="compositionally biased region" description="Polar residues" evidence="4">
    <location>
        <begin position="253"/>
        <end position="264"/>
    </location>
</feature>
<dbReference type="EMBL" id="AP028909">
    <property type="protein sequence ID" value="BES88718.1"/>
    <property type="molecule type" value="Genomic_DNA"/>
</dbReference>
<dbReference type="PROSITE" id="PS51450">
    <property type="entry name" value="LRR"/>
    <property type="match status" value="7"/>
</dbReference>
<dbReference type="InterPro" id="IPR001611">
    <property type="entry name" value="Leu-rich_rpt"/>
</dbReference>
<dbReference type="PANTHER" id="PTHR48051:SF1">
    <property type="entry name" value="RAS SUPPRESSOR PROTEIN 1"/>
    <property type="match status" value="1"/>
</dbReference>